<evidence type="ECO:0000259" key="1">
    <source>
        <dbReference type="Pfam" id="PF00534"/>
    </source>
</evidence>
<dbReference type="PATRIC" id="fig|47770.28.peg.12"/>
<proteinExistence type="predicted"/>
<evidence type="ECO:0000313" key="3">
    <source>
        <dbReference type="EMBL" id="KWU04931.1"/>
    </source>
</evidence>
<gene>
    <name evidence="3" type="ORF">AEL95_00055</name>
</gene>
<evidence type="ECO:0008006" key="5">
    <source>
        <dbReference type="Google" id="ProtNLM"/>
    </source>
</evidence>
<evidence type="ECO:0000259" key="2">
    <source>
        <dbReference type="Pfam" id="PF13439"/>
    </source>
</evidence>
<dbReference type="PANTHER" id="PTHR12526">
    <property type="entry name" value="GLYCOSYLTRANSFERASE"/>
    <property type="match status" value="1"/>
</dbReference>
<dbReference type="InterPro" id="IPR001296">
    <property type="entry name" value="Glyco_trans_1"/>
</dbReference>
<dbReference type="EMBL" id="LJGP01000001">
    <property type="protein sequence ID" value="KWU04931.1"/>
    <property type="molecule type" value="Genomic_DNA"/>
</dbReference>
<organism evidence="3 4">
    <name type="scientific">Lactobacillus crispatus</name>
    <dbReference type="NCBI Taxonomy" id="47770"/>
    <lineage>
        <taxon>Bacteria</taxon>
        <taxon>Bacillati</taxon>
        <taxon>Bacillota</taxon>
        <taxon>Bacilli</taxon>
        <taxon>Lactobacillales</taxon>
        <taxon>Lactobacillaceae</taxon>
        <taxon>Lactobacillus</taxon>
    </lineage>
</organism>
<dbReference type="Proteomes" id="UP000067598">
    <property type="component" value="Unassembled WGS sequence"/>
</dbReference>
<dbReference type="GO" id="GO:0016757">
    <property type="term" value="F:glycosyltransferase activity"/>
    <property type="evidence" value="ECO:0007669"/>
    <property type="project" value="InterPro"/>
</dbReference>
<accession>A0A109DGB8</accession>
<evidence type="ECO:0000313" key="4">
    <source>
        <dbReference type="Proteomes" id="UP000067598"/>
    </source>
</evidence>
<dbReference type="AlphaFoldDB" id="A0A109DGB8"/>
<feature type="domain" description="Glycosyl transferase family 1" evidence="1">
    <location>
        <begin position="183"/>
        <end position="312"/>
    </location>
</feature>
<dbReference type="PANTHER" id="PTHR12526:SF630">
    <property type="entry name" value="GLYCOSYLTRANSFERASE"/>
    <property type="match status" value="1"/>
</dbReference>
<protein>
    <recommendedName>
        <fullName evidence="5">Glycosyltransferase family 1 protein</fullName>
    </recommendedName>
</protein>
<dbReference type="RefSeq" id="WP_060461560.1">
    <property type="nucleotide sequence ID" value="NZ_AP025162.1"/>
</dbReference>
<feature type="domain" description="Glycosyltransferase subfamily 4-like N-terminal" evidence="2">
    <location>
        <begin position="13"/>
        <end position="173"/>
    </location>
</feature>
<dbReference type="InterPro" id="IPR028098">
    <property type="entry name" value="Glyco_trans_4-like_N"/>
</dbReference>
<dbReference type="SUPFAM" id="SSF53756">
    <property type="entry name" value="UDP-Glycosyltransferase/glycogen phosphorylase"/>
    <property type="match status" value="1"/>
</dbReference>
<name>A0A109DGB8_9LACO</name>
<dbReference type="Pfam" id="PF00534">
    <property type="entry name" value="Glycos_transf_1"/>
    <property type="match status" value="1"/>
</dbReference>
<dbReference type="Pfam" id="PF13439">
    <property type="entry name" value="Glyco_transf_4"/>
    <property type="match status" value="1"/>
</dbReference>
<dbReference type="Gene3D" id="3.40.50.2000">
    <property type="entry name" value="Glycogen Phosphorylase B"/>
    <property type="match status" value="2"/>
</dbReference>
<comment type="caution">
    <text evidence="3">The sequence shown here is derived from an EMBL/GenBank/DDBJ whole genome shotgun (WGS) entry which is preliminary data.</text>
</comment>
<sequence>MKRILQVGMTSNYGGIEAFIMNVYKNIDREKFQFDFINMETENKEIAYAEEIKKLGGKIYRIPGRRENLRKNRRQFKQILENNKYNFVHNNILTWSYSEGISLPLKYSSARVIVHSHNSYMNPGMYSRRILNFVNRRFNYRNDIIRLACSEGARKWLFKNKAAKVIPNGIETSTYQFNATIRNEYREKFNVVDKNVFLHVGRLSHQKNHAYLFKWFNEILKRDSNSILFLVGDGELKSELQEQIAKMGLIDQVRFLGIRNDVKNLMFMSDVFLFPSHYEGLGIVLIEAQATGLECIASNHIEPEAKVTNQIETIDISKSPKLYADLALKKVKKSRKKERDLSYLDVRDAGYDISNTVKMLEEIYSN</sequence>
<reference evidence="3 4" key="1">
    <citation type="journal article" date="2016" name="Microbiology (Mosc.)">
        <title>Comparison of Lactobacillus crispatus isolates from Lactobacillus-dominated vaginal microbiomes with isolates from microbiomes containing bacterial vaginosis-associated bacteria.</title>
        <authorList>
            <person name="Abdelmaksoud A.A."/>
            <person name="Koparde V.N."/>
            <person name="Sheth N.U."/>
            <person name="Serrano M.G."/>
            <person name="Glascock A.L."/>
            <person name="Fettweis J.M."/>
            <person name="Strauss Iii J.F."/>
            <person name="Buck G.A."/>
            <person name="Jefferson K.K."/>
        </authorList>
    </citation>
    <scope>NUCLEOTIDE SEQUENCE [LARGE SCALE GENOMIC DNA]</scope>
    <source>
        <strain evidence="3 4">VMC3</strain>
    </source>
</reference>